<dbReference type="EMBL" id="JACHIT010000002">
    <property type="protein sequence ID" value="MBB5917021.1"/>
    <property type="molecule type" value="Genomic_DNA"/>
</dbReference>
<evidence type="ECO:0000256" key="1">
    <source>
        <dbReference type="SAM" id="Phobius"/>
    </source>
</evidence>
<dbReference type="InterPro" id="IPR003675">
    <property type="entry name" value="Rce1/LyrA-like_dom"/>
</dbReference>
<dbReference type="GO" id="GO:0080120">
    <property type="term" value="P:CAAX-box protein maturation"/>
    <property type="evidence" value="ECO:0007669"/>
    <property type="project" value="UniProtKB-ARBA"/>
</dbReference>
<reference evidence="3 4" key="1">
    <citation type="submission" date="2020-08" db="EMBL/GenBank/DDBJ databases">
        <title>Sequencing the genomes of 1000 actinobacteria strains.</title>
        <authorList>
            <person name="Klenk H.-P."/>
        </authorList>
    </citation>
    <scope>NUCLEOTIDE SEQUENCE [LARGE SCALE GENOMIC DNA]</scope>
    <source>
        <strain evidence="3 4">DSM 43582</strain>
    </source>
</reference>
<accession>A0A7W9PIY3</accession>
<feature type="transmembrane region" description="Helical" evidence="1">
    <location>
        <begin position="198"/>
        <end position="216"/>
    </location>
</feature>
<proteinExistence type="predicted"/>
<feature type="transmembrane region" description="Helical" evidence="1">
    <location>
        <begin position="236"/>
        <end position="260"/>
    </location>
</feature>
<sequence>MPASVDTRSNRLAERLLSDRHSVPLSVLLHLAPGALIVAAYLLIGEPFADAIGYPHFAGWAVALCTVLLPILAGLLWLGYRRNGRPALHGVLHYTGRPVARRRLVAMVVPLILWMIILGYALAPVNTFFLDHLFTWLPYADAGSNGTNAYLHGYSHATTLTTMLTCLPLTGFALPLIEELYFRGFLLPRIAHLGRRAPVLNTVLFSLYHLWSPWAFVSRVLFTFPGYWLAWRHRDIRISIGMHVGSATILATLGTLALALNLL</sequence>
<keyword evidence="1" id="KW-1133">Transmembrane helix</keyword>
<protein>
    <recommendedName>
        <fullName evidence="2">CAAX prenyl protease 2/Lysostaphin resistance protein A-like domain-containing protein</fullName>
    </recommendedName>
</protein>
<evidence type="ECO:0000259" key="2">
    <source>
        <dbReference type="Pfam" id="PF02517"/>
    </source>
</evidence>
<feature type="transmembrane region" description="Helical" evidence="1">
    <location>
        <begin position="154"/>
        <end position="177"/>
    </location>
</feature>
<organism evidence="3 4">
    <name type="scientific">Nocardia transvalensis</name>
    <dbReference type="NCBI Taxonomy" id="37333"/>
    <lineage>
        <taxon>Bacteria</taxon>
        <taxon>Bacillati</taxon>
        <taxon>Actinomycetota</taxon>
        <taxon>Actinomycetes</taxon>
        <taxon>Mycobacteriales</taxon>
        <taxon>Nocardiaceae</taxon>
        <taxon>Nocardia</taxon>
    </lineage>
</organism>
<dbReference type="AlphaFoldDB" id="A0A7W9PIY3"/>
<dbReference type="Proteomes" id="UP000540412">
    <property type="component" value="Unassembled WGS sequence"/>
</dbReference>
<feature type="transmembrane region" description="Helical" evidence="1">
    <location>
        <begin position="57"/>
        <end position="78"/>
    </location>
</feature>
<comment type="caution">
    <text evidence="3">The sequence shown here is derived from an EMBL/GenBank/DDBJ whole genome shotgun (WGS) entry which is preliminary data.</text>
</comment>
<evidence type="ECO:0000313" key="4">
    <source>
        <dbReference type="Proteomes" id="UP000540412"/>
    </source>
</evidence>
<feature type="transmembrane region" description="Helical" evidence="1">
    <location>
        <begin position="21"/>
        <end position="45"/>
    </location>
</feature>
<dbReference type="RefSeq" id="WP_040748394.1">
    <property type="nucleotide sequence ID" value="NZ_JACHIT010000002.1"/>
</dbReference>
<feature type="transmembrane region" description="Helical" evidence="1">
    <location>
        <begin position="104"/>
        <end position="123"/>
    </location>
</feature>
<keyword evidence="4" id="KW-1185">Reference proteome</keyword>
<dbReference type="GO" id="GO:0004175">
    <property type="term" value="F:endopeptidase activity"/>
    <property type="evidence" value="ECO:0007669"/>
    <property type="project" value="UniProtKB-ARBA"/>
</dbReference>
<evidence type="ECO:0000313" key="3">
    <source>
        <dbReference type="EMBL" id="MBB5917021.1"/>
    </source>
</evidence>
<keyword evidence="1" id="KW-0472">Membrane</keyword>
<feature type="domain" description="CAAX prenyl protease 2/Lysostaphin resistance protein A-like" evidence="2">
    <location>
        <begin position="166"/>
        <end position="245"/>
    </location>
</feature>
<dbReference type="Pfam" id="PF02517">
    <property type="entry name" value="Rce1-like"/>
    <property type="match status" value="1"/>
</dbReference>
<keyword evidence="1" id="KW-0812">Transmembrane</keyword>
<name>A0A7W9PIY3_9NOCA</name>
<gene>
    <name evidence="3" type="ORF">BJY24_005933</name>
</gene>